<dbReference type="EMBL" id="ATLV01013142">
    <property type="status" value="NOT_ANNOTATED_CDS"/>
    <property type="molecule type" value="Genomic_DNA"/>
</dbReference>
<name>A0A084VH49_ANOSI</name>
<feature type="signal peptide" evidence="1">
    <location>
        <begin position="1"/>
        <end position="20"/>
    </location>
</feature>
<proteinExistence type="predicted"/>
<protein>
    <submittedName>
        <fullName evidence="2 3">N-acetylglutamate synthase</fullName>
    </submittedName>
</protein>
<sequence>MHPRMGLVTLLLSVVSRRAAVKLFFGYYTGTLKLRLSTPADTSYWSFPGVDEIRPSMQIEHSPGQNGPASFKSGRTSLRRKLAQLEGADVIPTGRNALQCPAPGFSTSENPTQGWSSTASFSSDPVAGRYLMSGGPFGVHNAW</sequence>
<dbReference type="EnsemblMetazoa" id="ASIC004510-RA">
    <property type="protein sequence ID" value="ASIC004510-PA"/>
    <property type="gene ID" value="ASIC004510"/>
</dbReference>
<dbReference type="VEuPathDB" id="VectorBase:ASIC004510"/>
<accession>A0A084VH49</accession>
<dbReference type="Proteomes" id="UP000030765">
    <property type="component" value="Unassembled WGS sequence"/>
</dbReference>
<keyword evidence="4" id="KW-1185">Reference proteome</keyword>
<feature type="chain" id="PRO_5010759837" evidence="1">
    <location>
        <begin position="21"/>
        <end position="143"/>
    </location>
</feature>
<gene>
    <name evidence="2" type="ORF">ZHAS_00004510</name>
</gene>
<evidence type="ECO:0000313" key="2">
    <source>
        <dbReference type="EMBL" id="KFB37293.1"/>
    </source>
</evidence>
<evidence type="ECO:0000313" key="4">
    <source>
        <dbReference type="Proteomes" id="UP000030765"/>
    </source>
</evidence>
<keyword evidence="1" id="KW-0732">Signal</keyword>
<reference evidence="2 4" key="1">
    <citation type="journal article" date="2014" name="BMC Genomics">
        <title>Genome sequence of Anopheles sinensis provides insight into genetics basis of mosquito competence for malaria parasites.</title>
        <authorList>
            <person name="Zhou D."/>
            <person name="Zhang D."/>
            <person name="Ding G."/>
            <person name="Shi L."/>
            <person name="Hou Q."/>
            <person name="Ye Y."/>
            <person name="Xu Y."/>
            <person name="Zhou H."/>
            <person name="Xiong C."/>
            <person name="Li S."/>
            <person name="Yu J."/>
            <person name="Hong S."/>
            <person name="Yu X."/>
            <person name="Zou P."/>
            <person name="Chen C."/>
            <person name="Chang X."/>
            <person name="Wang W."/>
            <person name="Lv Y."/>
            <person name="Sun Y."/>
            <person name="Ma L."/>
            <person name="Shen B."/>
            <person name="Zhu C."/>
        </authorList>
    </citation>
    <scope>NUCLEOTIDE SEQUENCE [LARGE SCALE GENOMIC DNA]</scope>
</reference>
<reference evidence="3" key="2">
    <citation type="submission" date="2020-05" db="UniProtKB">
        <authorList>
            <consortium name="EnsemblMetazoa"/>
        </authorList>
    </citation>
    <scope>IDENTIFICATION</scope>
</reference>
<dbReference type="EMBL" id="KE524841">
    <property type="protein sequence ID" value="KFB37293.1"/>
    <property type="molecule type" value="Genomic_DNA"/>
</dbReference>
<dbReference type="AlphaFoldDB" id="A0A084VH49"/>
<organism evidence="2">
    <name type="scientific">Anopheles sinensis</name>
    <name type="common">Mosquito</name>
    <dbReference type="NCBI Taxonomy" id="74873"/>
    <lineage>
        <taxon>Eukaryota</taxon>
        <taxon>Metazoa</taxon>
        <taxon>Ecdysozoa</taxon>
        <taxon>Arthropoda</taxon>
        <taxon>Hexapoda</taxon>
        <taxon>Insecta</taxon>
        <taxon>Pterygota</taxon>
        <taxon>Neoptera</taxon>
        <taxon>Endopterygota</taxon>
        <taxon>Diptera</taxon>
        <taxon>Nematocera</taxon>
        <taxon>Culicoidea</taxon>
        <taxon>Culicidae</taxon>
        <taxon>Anophelinae</taxon>
        <taxon>Anopheles</taxon>
    </lineage>
</organism>
<evidence type="ECO:0000313" key="3">
    <source>
        <dbReference type="EnsemblMetazoa" id="ASIC004510-PA"/>
    </source>
</evidence>
<evidence type="ECO:0000256" key="1">
    <source>
        <dbReference type="SAM" id="SignalP"/>
    </source>
</evidence>